<dbReference type="HOGENOM" id="CLU_067079_1_0_11"/>
<evidence type="ECO:0000313" key="2">
    <source>
        <dbReference type="Proteomes" id="UP000006728"/>
    </source>
</evidence>
<dbReference type="STRING" id="405948.SACE_4698"/>
<dbReference type="EMBL" id="AM420293">
    <property type="protein sequence ID" value="CAM03966.1"/>
    <property type="molecule type" value="Genomic_DNA"/>
</dbReference>
<accession>A4FIU1</accession>
<evidence type="ECO:0000313" key="1">
    <source>
        <dbReference type="EMBL" id="CAM03966.1"/>
    </source>
</evidence>
<evidence type="ECO:0008006" key="3">
    <source>
        <dbReference type="Google" id="ProtNLM"/>
    </source>
</evidence>
<proteinExistence type="predicted"/>
<name>A4FIU1_SACEN</name>
<dbReference type="SUPFAM" id="SSF53335">
    <property type="entry name" value="S-adenosyl-L-methionine-dependent methyltransferases"/>
    <property type="match status" value="1"/>
</dbReference>
<dbReference type="Proteomes" id="UP000006728">
    <property type="component" value="Chromosome"/>
</dbReference>
<keyword evidence="2" id="KW-1185">Reference proteome</keyword>
<protein>
    <recommendedName>
        <fullName evidence="3">S-adenosyl methyltransferase</fullName>
    </recommendedName>
</protein>
<dbReference type="RefSeq" id="WP_011874423.1">
    <property type="nucleotide sequence ID" value="NZ_ABFV01000053.1"/>
</dbReference>
<dbReference type="PIRSF" id="PIRSF017393">
    <property type="entry name" value="MTase_SAV2177"/>
    <property type="match status" value="1"/>
</dbReference>
<dbReference type="InterPro" id="IPR029063">
    <property type="entry name" value="SAM-dependent_MTases_sf"/>
</dbReference>
<dbReference type="Pfam" id="PF04672">
    <property type="entry name" value="Methyltransf_19"/>
    <property type="match status" value="1"/>
</dbReference>
<sequence length="267" mass="29559">MPTQDGVRVPSGVDGSVPSAARIYDWLLGGSHNFEADRRFGQQLLAQHPYTRHMAMLNRNFLRVAVEMMLEAGIRQFLDLGSGIPTVGNVHEIAHRHHPESRVLYVDNEAVAVAHTEILLKDTENATMVQSDACDVDAVLGDERTREMLDLSQPLGLLAVTLFHYVAEESDPARVMARYRDVLAPGSVLAMTHLFTDRATEEIVELMRRTQNNVFPRTREEIAGFFGDLDVEEPGLAPVSSWLAHQGIDVDQDAGAGRLLAGVARKR</sequence>
<dbReference type="KEGG" id="sen:SACE_4698"/>
<organism evidence="1 2">
    <name type="scientific">Saccharopolyspora erythraea (strain ATCC 11635 / DSM 40517 / JCM 4748 / NBRC 13426 / NCIMB 8594 / NRRL 2338)</name>
    <dbReference type="NCBI Taxonomy" id="405948"/>
    <lineage>
        <taxon>Bacteria</taxon>
        <taxon>Bacillati</taxon>
        <taxon>Actinomycetota</taxon>
        <taxon>Actinomycetes</taxon>
        <taxon>Pseudonocardiales</taxon>
        <taxon>Pseudonocardiaceae</taxon>
        <taxon>Saccharopolyspora</taxon>
    </lineage>
</organism>
<gene>
    <name evidence="1" type="ordered locus">SACE_4698</name>
</gene>
<reference evidence="1 2" key="1">
    <citation type="journal article" date="2007" name="Nat. Biotechnol.">
        <title>Complete genome sequence of the erythromycin-producing bacterium Saccharopolyspora erythraea NRRL23338.</title>
        <authorList>
            <person name="Oliynyk M."/>
            <person name="Samborskyy M."/>
            <person name="Lester J.B."/>
            <person name="Mironenko T."/>
            <person name="Scott N."/>
            <person name="Dickens S."/>
            <person name="Haydock S.F."/>
            <person name="Leadlay P.F."/>
        </authorList>
    </citation>
    <scope>NUCLEOTIDE SEQUENCE [LARGE SCALE GENOMIC DNA]</scope>
    <source>
        <strain evidence="2">ATCC 11635 / DSM 40517 / JCM 4748 / NBRC 13426 / NCIMB 8594 / NRRL 2338</strain>
    </source>
</reference>
<dbReference type="Gene3D" id="3.40.50.150">
    <property type="entry name" value="Vaccinia Virus protein VP39"/>
    <property type="match status" value="1"/>
</dbReference>
<dbReference type="AlphaFoldDB" id="A4FIU1"/>
<dbReference type="InterPro" id="IPR006764">
    <property type="entry name" value="SAM_dep_MeTrfase_SAV2177_type"/>
</dbReference>
<dbReference type="eggNOG" id="COG2265">
    <property type="taxonomic scope" value="Bacteria"/>
</dbReference>